<evidence type="ECO:0000256" key="5">
    <source>
        <dbReference type="ARBA" id="ARBA00023136"/>
    </source>
</evidence>
<feature type="transmembrane region" description="Helical" evidence="6">
    <location>
        <begin position="319"/>
        <end position="339"/>
    </location>
</feature>
<feature type="transmembrane region" description="Helical" evidence="6">
    <location>
        <begin position="256"/>
        <end position="274"/>
    </location>
</feature>
<evidence type="ECO:0000256" key="1">
    <source>
        <dbReference type="ARBA" id="ARBA00004651"/>
    </source>
</evidence>
<protein>
    <submittedName>
        <fullName evidence="8">ABC-2 family transporter protein</fullName>
    </submittedName>
</protein>
<dbReference type="RefSeq" id="WP_149677678.1">
    <property type="nucleotide sequence ID" value="NZ_FQZP01000004.1"/>
</dbReference>
<organism evidence="8 9">
    <name type="scientific">Thermoclostridium caenicola</name>
    <dbReference type="NCBI Taxonomy" id="659425"/>
    <lineage>
        <taxon>Bacteria</taxon>
        <taxon>Bacillati</taxon>
        <taxon>Bacillota</taxon>
        <taxon>Clostridia</taxon>
        <taxon>Eubacteriales</taxon>
        <taxon>Oscillospiraceae</taxon>
        <taxon>Thermoclostridium</taxon>
    </lineage>
</organism>
<dbReference type="PANTHER" id="PTHR30294:SF29">
    <property type="entry name" value="MULTIDRUG ABC TRANSPORTER PERMEASE YBHS-RELATED"/>
    <property type="match status" value="1"/>
</dbReference>
<dbReference type="GO" id="GO:0005886">
    <property type="term" value="C:plasma membrane"/>
    <property type="evidence" value="ECO:0007669"/>
    <property type="project" value="UniProtKB-SubCell"/>
</dbReference>
<feature type="domain" description="ABC-2 type transporter transmembrane" evidence="7">
    <location>
        <begin position="21"/>
        <end position="392"/>
    </location>
</feature>
<evidence type="ECO:0000313" key="8">
    <source>
        <dbReference type="EMBL" id="SHI54329.1"/>
    </source>
</evidence>
<comment type="subcellular location">
    <subcellularLocation>
        <location evidence="1">Cell membrane</location>
        <topology evidence="1">Multi-pass membrane protein</topology>
    </subcellularLocation>
</comment>
<evidence type="ECO:0000256" key="4">
    <source>
        <dbReference type="ARBA" id="ARBA00022989"/>
    </source>
</evidence>
<dbReference type="AlphaFoldDB" id="A0A1M6BZT4"/>
<feature type="transmembrane region" description="Helical" evidence="6">
    <location>
        <begin position="209"/>
        <end position="230"/>
    </location>
</feature>
<feature type="transmembrane region" description="Helical" evidence="6">
    <location>
        <begin position="286"/>
        <end position="307"/>
    </location>
</feature>
<keyword evidence="9" id="KW-1185">Reference proteome</keyword>
<keyword evidence="4 6" id="KW-1133">Transmembrane helix</keyword>
<gene>
    <name evidence="8" type="ORF">SAMN05444373_10043</name>
</gene>
<feature type="transmembrane region" description="Helical" evidence="6">
    <location>
        <begin position="379"/>
        <end position="397"/>
    </location>
</feature>
<dbReference type="Pfam" id="PF12698">
    <property type="entry name" value="ABC2_membrane_3"/>
    <property type="match status" value="1"/>
</dbReference>
<sequence length="403" mass="43256">MKAFLSILKNDVRIVLRDVKALLLLLLMPVLVISIFAKALGPLLDKTVFVEPFSIAVVDKENSVWTGVLAAQLKKLEILDNIYKTDEEEAREMIRRNEVAAAIVIPENITASVDRWEPEQGKVIGNSLLHLESQLIKNVAVVGSAAVSAGLAELYAIRDYEQRAGIDPDQIYQDLVSANEEFINTVLARKEVFTETRLDAYGVSAIEHYAASLLAVFIMFASIPCIKLLAQERSLGISTRVIAAPAGGWQSISAKLLLSVGISTAQFLVVGLFLKLSAKGIGRMQIGPFIPVFLCTTVAAAAFSMLIASFATSLASTDLIANLSILLMAIIGGSVYPLTSLPALCRDLSMLTINRWSAEGFLAALAGGDAGGISASCKALLALAALYFAGAVLVHRLKRRRLA</sequence>
<evidence type="ECO:0000259" key="7">
    <source>
        <dbReference type="Pfam" id="PF12698"/>
    </source>
</evidence>
<dbReference type="EMBL" id="FQZP01000004">
    <property type="protein sequence ID" value="SHI54329.1"/>
    <property type="molecule type" value="Genomic_DNA"/>
</dbReference>
<evidence type="ECO:0000256" key="6">
    <source>
        <dbReference type="SAM" id="Phobius"/>
    </source>
</evidence>
<keyword evidence="3 6" id="KW-0812">Transmembrane</keyword>
<dbReference type="OrthoDB" id="2067958at2"/>
<dbReference type="InterPro" id="IPR013525">
    <property type="entry name" value="ABC2_TM"/>
</dbReference>
<keyword evidence="5 6" id="KW-0472">Membrane</keyword>
<dbReference type="PANTHER" id="PTHR30294">
    <property type="entry name" value="MEMBRANE COMPONENT OF ABC TRANSPORTER YHHJ-RELATED"/>
    <property type="match status" value="1"/>
</dbReference>
<dbReference type="InterPro" id="IPR051449">
    <property type="entry name" value="ABC-2_transporter_component"/>
</dbReference>
<reference evidence="8 9" key="1">
    <citation type="submission" date="2016-11" db="EMBL/GenBank/DDBJ databases">
        <authorList>
            <person name="Varghese N."/>
            <person name="Submissions S."/>
        </authorList>
    </citation>
    <scope>NUCLEOTIDE SEQUENCE [LARGE SCALE GENOMIC DNA]</scope>
    <source>
        <strain evidence="8 9">DSM 19027</strain>
    </source>
</reference>
<accession>A0A1M6BZT4</accession>
<name>A0A1M6BZT4_9FIRM</name>
<keyword evidence="2" id="KW-1003">Cell membrane</keyword>
<proteinExistence type="predicted"/>
<evidence type="ECO:0000313" key="9">
    <source>
        <dbReference type="Proteomes" id="UP000324781"/>
    </source>
</evidence>
<feature type="transmembrane region" description="Helical" evidence="6">
    <location>
        <begin position="21"/>
        <end position="40"/>
    </location>
</feature>
<dbReference type="GO" id="GO:0140359">
    <property type="term" value="F:ABC-type transporter activity"/>
    <property type="evidence" value="ECO:0007669"/>
    <property type="project" value="InterPro"/>
</dbReference>
<evidence type="ECO:0000256" key="3">
    <source>
        <dbReference type="ARBA" id="ARBA00022692"/>
    </source>
</evidence>
<dbReference type="Proteomes" id="UP000324781">
    <property type="component" value="Unassembled WGS sequence"/>
</dbReference>
<evidence type="ECO:0000256" key="2">
    <source>
        <dbReference type="ARBA" id="ARBA00022475"/>
    </source>
</evidence>
<dbReference type="Gene3D" id="3.40.1710.10">
    <property type="entry name" value="abc type-2 transporter like domain"/>
    <property type="match status" value="1"/>
</dbReference>